<dbReference type="Proteomes" id="UP001064489">
    <property type="component" value="Chromosome 4"/>
</dbReference>
<reference evidence="3" key="1">
    <citation type="journal article" date="2022" name="Plant J.">
        <title>Strategies of tolerance reflected in two North American maple genomes.</title>
        <authorList>
            <person name="McEvoy S.L."/>
            <person name="Sezen U.U."/>
            <person name="Trouern-Trend A."/>
            <person name="McMahon S.M."/>
            <person name="Schaberg P.G."/>
            <person name="Yang J."/>
            <person name="Wegrzyn J.L."/>
            <person name="Swenson N.G."/>
        </authorList>
    </citation>
    <scope>NUCLEOTIDE SEQUENCE</scope>
    <source>
        <strain evidence="3">91603</strain>
    </source>
</reference>
<gene>
    <name evidence="3" type="ORF">LWI28_004276</name>
</gene>
<evidence type="ECO:0000256" key="1">
    <source>
        <dbReference type="SAM" id="MobiDB-lite"/>
    </source>
</evidence>
<organism evidence="3 4">
    <name type="scientific">Acer negundo</name>
    <name type="common">Box elder</name>
    <dbReference type="NCBI Taxonomy" id="4023"/>
    <lineage>
        <taxon>Eukaryota</taxon>
        <taxon>Viridiplantae</taxon>
        <taxon>Streptophyta</taxon>
        <taxon>Embryophyta</taxon>
        <taxon>Tracheophyta</taxon>
        <taxon>Spermatophyta</taxon>
        <taxon>Magnoliopsida</taxon>
        <taxon>eudicotyledons</taxon>
        <taxon>Gunneridae</taxon>
        <taxon>Pentapetalae</taxon>
        <taxon>rosids</taxon>
        <taxon>malvids</taxon>
        <taxon>Sapindales</taxon>
        <taxon>Sapindaceae</taxon>
        <taxon>Hippocastanoideae</taxon>
        <taxon>Acereae</taxon>
        <taxon>Acer</taxon>
    </lineage>
</organism>
<protein>
    <submittedName>
        <fullName evidence="3">Uncharacterized protein</fullName>
    </submittedName>
</protein>
<accession>A0AAD5IYX9</accession>
<dbReference type="AlphaFoldDB" id="A0AAD5IYX9"/>
<feature type="region of interest" description="Disordered" evidence="1">
    <location>
        <begin position="1"/>
        <end position="32"/>
    </location>
</feature>
<evidence type="ECO:0000313" key="4">
    <source>
        <dbReference type="Proteomes" id="UP001064489"/>
    </source>
</evidence>
<name>A0AAD5IYX9_ACENE</name>
<keyword evidence="2" id="KW-1133">Transmembrane helix</keyword>
<dbReference type="EMBL" id="JAJSOW010000101">
    <property type="protein sequence ID" value="KAI9180387.1"/>
    <property type="molecule type" value="Genomic_DNA"/>
</dbReference>
<sequence length="107" mass="12027">MSASSPSKSNLCKSLLASSPSKPNQANRHRHPLSLPEPLFLSSRQHHYASLLGVVRRSVSSCVVLHLGFKTFRAPPPSARRFGYIRFKVESFFVLFQYICVCFVFLG</sequence>
<evidence type="ECO:0000256" key="2">
    <source>
        <dbReference type="SAM" id="Phobius"/>
    </source>
</evidence>
<feature type="transmembrane region" description="Helical" evidence="2">
    <location>
        <begin position="89"/>
        <end position="106"/>
    </location>
</feature>
<keyword evidence="4" id="KW-1185">Reference proteome</keyword>
<keyword evidence="2" id="KW-0812">Transmembrane</keyword>
<feature type="compositionally biased region" description="Polar residues" evidence="1">
    <location>
        <begin position="1"/>
        <end position="26"/>
    </location>
</feature>
<proteinExistence type="predicted"/>
<comment type="caution">
    <text evidence="3">The sequence shown here is derived from an EMBL/GenBank/DDBJ whole genome shotgun (WGS) entry which is preliminary data.</text>
</comment>
<evidence type="ECO:0000313" key="3">
    <source>
        <dbReference type="EMBL" id="KAI9180387.1"/>
    </source>
</evidence>
<reference evidence="3" key="2">
    <citation type="submission" date="2023-02" db="EMBL/GenBank/DDBJ databases">
        <authorList>
            <person name="Swenson N.G."/>
            <person name="Wegrzyn J.L."/>
            <person name="Mcevoy S.L."/>
        </authorList>
    </citation>
    <scope>NUCLEOTIDE SEQUENCE</scope>
    <source>
        <strain evidence="3">91603</strain>
        <tissue evidence="3">Leaf</tissue>
    </source>
</reference>
<keyword evidence="2" id="KW-0472">Membrane</keyword>